<evidence type="ECO:0008006" key="5">
    <source>
        <dbReference type="Google" id="ProtNLM"/>
    </source>
</evidence>
<keyword evidence="2" id="KW-0472">Membrane</keyword>
<evidence type="ECO:0000256" key="1">
    <source>
        <dbReference type="SAM" id="MobiDB-lite"/>
    </source>
</evidence>
<dbReference type="EMBL" id="JARXVC010000001">
    <property type="protein sequence ID" value="MDH6279319.1"/>
    <property type="molecule type" value="Genomic_DNA"/>
</dbReference>
<feature type="transmembrane region" description="Helical" evidence="2">
    <location>
        <begin position="65"/>
        <end position="87"/>
    </location>
</feature>
<name>A0ABT6M4T6_9NOCA</name>
<reference evidence="3 4" key="1">
    <citation type="submission" date="2023-04" db="EMBL/GenBank/DDBJ databases">
        <title>Forest soil microbial communities from Buena Vista Peninsula, Colon Province, Panama.</title>
        <authorList>
            <person name="Bouskill N."/>
        </authorList>
    </citation>
    <scope>NUCLEOTIDE SEQUENCE [LARGE SCALE GENOMIC DNA]</scope>
    <source>
        <strain evidence="3 4">CFH S0262</strain>
    </source>
</reference>
<feature type="transmembrane region" description="Helical" evidence="2">
    <location>
        <begin position="93"/>
        <end position="113"/>
    </location>
</feature>
<dbReference type="Proteomes" id="UP001160334">
    <property type="component" value="Unassembled WGS sequence"/>
</dbReference>
<feature type="transmembrane region" description="Helical" evidence="2">
    <location>
        <begin position="41"/>
        <end position="58"/>
    </location>
</feature>
<proteinExistence type="predicted"/>
<keyword evidence="4" id="KW-1185">Reference proteome</keyword>
<organism evidence="3 4">
    <name type="scientific">Prescottella agglutinans</name>
    <dbReference type="NCBI Taxonomy" id="1644129"/>
    <lineage>
        <taxon>Bacteria</taxon>
        <taxon>Bacillati</taxon>
        <taxon>Actinomycetota</taxon>
        <taxon>Actinomycetes</taxon>
        <taxon>Mycobacteriales</taxon>
        <taxon>Nocardiaceae</taxon>
        <taxon>Prescottella</taxon>
    </lineage>
</organism>
<feature type="compositionally biased region" description="Low complexity" evidence="1">
    <location>
        <begin position="225"/>
        <end position="238"/>
    </location>
</feature>
<protein>
    <recommendedName>
        <fullName evidence="5">DUF2637 domain-containing protein</fullName>
    </recommendedName>
</protein>
<evidence type="ECO:0000256" key="2">
    <source>
        <dbReference type="SAM" id="Phobius"/>
    </source>
</evidence>
<evidence type="ECO:0000313" key="4">
    <source>
        <dbReference type="Proteomes" id="UP001160334"/>
    </source>
</evidence>
<evidence type="ECO:0000313" key="3">
    <source>
        <dbReference type="EMBL" id="MDH6279319.1"/>
    </source>
</evidence>
<dbReference type="InterPro" id="IPR021235">
    <property type="entry name" value="DUF2637"/>
</dbReference>
<dbReference type="Pfam" id="PF10935">
    <property type="entry name" value="DUF2637"/>
    <property type="match status" value="1"/>
</dbReference>
<gene>
    <name evidence="3" type="ORF">M2280_000524</name>
</gene>
<comment type="caution">
    <text evidence="3">The sequence shown here is derived from an EMBL/GenBank/DDBJ whole genome shotgun (WGS) entry which is preliminary data.</text>
</comment>
<sequence>MKRNTDALASYGIAVLCFILSYSKLVDLAERAGYGDHMSKLWPLAVDGLAVMAARAVMRLSAGRGFAWALLIGGTVVSVLAAVLGAMVPPGPLPPLATAAVTIIPPLCLPLAAHLARKMLDAAPQGDAASEEAALETAVEIEVPQKPSAAPAASADAAALDEDAAAEEVPQEVEAAPAALVAVAAPQTEKPHLVREPQAAAVRQPQVRVVAAVSSTAEKKEKTAAPRAAPPARSAAARLADDPKLIADAVRIYAECGSFRAVGRQLGVDDRTVRRWRDDGLLAVS</sequence>
<keyword evidence="2" id="KW-1133">Transmembrane helix</keyword>
<feature type="region of interest" description="Disordered" evidence="1">
    <location>
        <begin position="215"/>
        <end position="238"/>
    </location>
</feature>
<accession>A0ABT6M4T6</accession>
<keyword evidence="2" id="KW-0812">Transmembrane</keyword>
<dbReference type="RefSeq" id="WP_280758687.1">
    <property type="nucleotide sequence ID" value="NZ_JARXVC010000001.1"/>
</dbReference>